<feature type="region of interest" description="Disordered" evidence="1">
    <location>
        <begin position="450"/>
        <end position="488"/>
    </location>
</feature>
<proteinExistence type="predicted"/>
<feature type="region of interest" description="Disordered" evidence="1">
    <location>
        <begin position="336"/>
        <end position="356"/>
    </location>
</feature>
<dbReference type="EMBL" id="ML212336">
    <property type="protein sequence ID" value="TFK78771.1"/>
    <property type="molecule type" value="Genomic_DNA"/>
</dbReference>
<feature type="region of interest" description="Disordered" evidence="1">
    <location>
        <begin position="53"/>
        <end position="176"/>
    </location>
</feature>
<name>A0A5C3NM29_9APHY</name>
<sequence>MSTSRFLFLHATLHPVLRDGRTVKYNPWSKIEASNDCRNPSWMVSPPALLKTRRGSRIGPKSPPSLHPPATSSRTRTEDVTRPRRSLRHKPAVEITTCLKRARHSSQRTRTSRPSKETWSDPDFVPSEGDADSDSDGEDEYDDEKPPKKRRRTVAGARSQSQHASPSTSASSKAQPTVVAGYSRKTDYARFAFTSLHGDIRCIFCPLVSRSDGVKPRGTFHRLPDAASRHLRDVCAHVEKSHAYQQARASGLRLKKDVVSCLVRRYEKIAIAQVHCRQDEDYKRRCVALGLSPAKVESRLARHAVLYKIDDCDCCPLPRYSEYLAVNGITGDTQAAGKRTQVKGPKVAKSGRARRKKREVIEISDDEATVEEEEVVDVDSEMEDVMEEREVVADRAGVKEEVVGRQPKEKAKHLQAAKNKRTRRKEREVIEISDDDEAPVVNGEVVQVNQDADMEGAAEERDVVDERGEGVEVKEEVKQEEADEAQVEHEVTIREVHIKVKKGEPRVKNEEGVAVRLENRVKEEEQTRIVPTTRRPRVRTKRENS</sequence>
<reference evidence="2 3" key="1">
    <citation type="journal article" date="2019" name="Nat. Ecol. Evol.">
        <title>Megaphylogeny resolves global patterns of mushroom evolution.</title>
        <authorList>
            <person name="Varga T."/>
            <person name="Krizsan K."/>
            <person name="Foldi C."/>
            <person name="Dima B."/>
            <person name="Sanchez-Garcia M."/>
            <person name="Sanchez-Ramirez S."/>
            <person name="Szollosi G.J."/>
            <person name="Szarkandi J.G."/>
            <person name="Papp V."/>
            <person name="Albert L."/>
            <person name="Andreopoulos W."/>
            <person name="Angelini C."/>
            <person name="Antonin V."/>
            <person name="Barry K.W."/>
            <person name="Bougher N.L."/>
            <person name="Buchanan P."/>
            <person name="Buyck B."/>
            <person name="Bense V."/>
            <person name="Catcheside P."/>
            <person name="Chovatia M."/>
            <person name="Cooper J."/>
            <person name="Damon W."/>
            <person name="Desjardin D."/>
            <person name="Finy P."/>
            <person name="Geml J."/>
            <person name="Haridas S."/>
            <person name="Hughes K."/>
            <person name="Justo A."/>
            <person name="Karasinski D."/>
            <person name="Kautmanova I."/>
            <person name="Kiss B."/>
            <person name="Kocsube S."/>
            <person name="Kotiranta H."/>
            <person name="LaButti K.M."/>
            <person name="Lechner B.E."/>
            <person name="Liimatainen K."/>
            <person name="Lipzen A."/>
            <person name="Lukacs Z."/>
            <person name="Mihaltcheva S."/>
            <person name="Morgado L.N."/>
            <person name="Niskanen T."/>
            <person name="Noordeloos M.E."/>
            <person name="Ohm R.A."/>
            <person name="Ortiz-Santana B."/>
            <person name="Ovrebo C."/>
            <person name="Racz N."/>
            <person name="Riley R."/>
            <person name="Savchenko A."/>
            <person name="Shiryaev A."/>
            <person name="Soop K."/>
            <person name="Spirin V."/>
            <person name="Szebenyi C."/>
            <person name="Tomsovsky M."/>
            <person name="Tulloss R.E."/>
            <person name="Uehling J."/>
            <person name="Grigoriev I.V."/>
            <person name="Vagvolgyi C."/>
            <person name="Papp T."/>
            <person name="Martin F.M."/>
            <person name="Miettinen O."/>
            <person name="Hibbett D.S."/>
            <person name="Nagy L.G."/>
        </authorList>
    </citation>
    <scope>NUCLEOTIDE SEQUENCE [LARGE SCALE GENOMIC DNA]</scope>
    <source>
        <strain evidence="2 3">HHB13444</strain>
    </source>
</reference>
<accession>A0A5C3NM29</accession>
<gene>
    <name evidence="2" type="ORF">K466DRAFT_606677</name>
</gene>
<evidence type="ECO:0000256" key="1">
    <source>
        <dbReference type="SAM" id="MobiDB-lite"/>
    </source>
</evidence>
<feature type="compositionally biased region" description="Low complexity" evidence="1">
    <location>
        <begin position="159"/>
        <end position="175"/>
    </location>
</feature>
<dbReference type="Proteomes" id="UP000308197">
    <property type="component" value="Unassembled WGS sequence"/>
</dbReference>
<feature type="compositionally biased region" description="Basic residues" evidence="1">
    <location>
        <begin position="534"/>
        <end position="545"/>
    </location>
</feature>
<keyword evidence="3" id="KW-1185">Reference proteome</keyword>
<protein>
    <submittedName>
        <fullName evidence="2">Uncharacterized protein</fullName>
    </submittedName>
</protein>
<dbReference type="AlphaFoldDB" id="A0A5C3NM29"/>
<organism evidence="2 3">
    <name type="scientific">Polyporus arcularius HHB13444</name>
    <dbReference type="NCBI Taxonomy" id="1314778"/>
    <lineage>
        <taxon>Eukaryota</taxon>
        <taxon>Fungi</taxon>
        <taxon>Dikarya</taxon>
        <taxon>Basidiomycota</taxon>
        <taxon>Agaricomycotina</taxon>
        <taxon>Agaricomycetes</taxon>
        <taxon>Polyporales</taxon>
        <taxon>Polyporaceae</taxon>
        <taxon>Polyporus</taxon>
    </lineage>
</organism>
<feature type="region of interest" description="Disordered" evidence="1">
    <location>
        <begin position="522"/>
        <end position="545"/>
    </location>
</feature>
<feature type="compositionally biased region" description="Basic and acidic residues" evidence="1">
    <location>
        <begin position="458"/>
        <end position="488"/>
    </location>
</feature>
<evidence type="ECO:0000313" key="2">
    <source>
        <dbReference type="EMBL" id="TFK78771.1"/>
    </source>
</evidence>
<feature type="compositionally biased region" description="Acidic residues" evidence="1">
    <location>
        <begin position="129"/>
        <end position="143"/>
    </location>
</feature>
<dbReference type="InParanoid" id="A0A5C3NM29"/>
<evidence type="ECO:0000313" key="3">
    <source>
        <dbReference type="Proteomes" id="UP000308197"/>
    </source>
</evidence>
<feature type="compositionally biased region" description="Basic residues" evidence="1">
    <location>
        <begin position="100"/>
        <end position="113"/>
    </location>
</feature>